<dbReference type="NCBIfam" id="TIGR02532">
    <property type="entry name" value="IV_pilin_GFxxxE"/>
    <property type="match status" value="1"/>
</dbReference>
<gene>
    <name evidence="1" type="ORF">LQ564_16990</name>
</gene>
<dbReference type="Proteomes" id="UP001179361">
    <property type="component" value="Unassembled WGS sequence"/>
</dbReference>
<protein>
    <submittedName>
        <fullName evidence="1">Prepilin-type N-terminal cleavage/methylation domain-containing protein</fullName>
    </submittedName>
</protein>
<dbReference type="EMBL" id="JAJNOC010000005">
    <property type="protein sequence ID" value="MCD2518010.1"/>
    <property type="molecule type" value="Genomic_DNA"/>
</dbReference>
<dbReference type="SUPFAM" id="SSF54523">
    <property type="entry name" value="Pili subunits"/>
    <property type="match status" value="1"/>
</dbReference>
<dbReference type="InterPro" id="IPR045584">
    <property type="entry name" value="Pilin-like"/>
</dbReference>
<evidence type="ECO:0000313" key="1">
    <source>
        <dbReference type="EMBL" id="MCD2518010.1"/>
    </source>
</evidence>
<reference evidence="1" key="1">
    <citation type="submission" date="2021-11" db="EMBL/GenBank/DDBJ databases">
        <title>The complete genome of Massilia sp sp. G4R7.</title>
        <authorList>
            <person name="Liu L."/>
            <person name="Yue J."/>
            <person name="Yuan J."/>
            <person name="Yang F."/>
            <person name="Li L."/>
        </authorList>
    </citation>
    <scope>NUCLEOTIDE SEQUENCE</scope>
    <source>
        <strain evidence="1">G4R7</strain>
    </source>
</reference>
<sequence>MMRMRGVTLVELVIAIVIIAVALAGLVAAFTRATRASVDPLLTQQMIAIGESMLEEAMLKPYTNNKAQEASRADYTDIWDYNGYPADSPVTDVAGNAIPGLERYRVTVRVSQVALTDVPQAQAARISVTVRSGNESLVLHGWRTEP</sequence>
<name>A0ABS8Q8B6_9BURK</name>
<dbReference type="Pfam" id="PF07963">
    <property type="entry name" value="N_methyl"/>
    <property type="match status" value="1"/>
</dbReference>
<accession>A0ABS8Q8B6</accession>
<dbReference type="RefSeq" id="WP_231059297.1">
    <property type="nucleotide sequence ID" value="NZ_JAJNOC010000005.1"/>
</dbReference>
<organism evidence="1 2">
    <name type="scientific">Massilia phyllostachyos</name>
    <dbReference type="NCBI Taxonomy" id="2898585"/>
    <lineage>
        <taxon>Bacteria</taxon>
        <taxon>Pseudomonadati</taxon>
        <taxon>Pseudomonadota</taxon>
        <taxon>Betaproteobacteria</taxon>
        <taxon>Burkholderiales</taxon>
        <taxon>Oxalobacteraceae</taxon>
        <taxon>Telluria group</taxon>
        <taxon>Massilia</taxon>
    </lineage>
</organism>
<dbReference type="PROSITE" id="PS00409">
    <property type="entry name" value="PROKAR_NTER_METHYL"/>
    <property type="match status" value="1"/>
</dbReference>
<comment type="caution">
    <text evidence="1">The sequence shown here is derived from an EMBL/GenBank/DDBJ whole genome shotgun (WGS) entry which is preliminary data.</text>
</comment>
<proteinExistence type="predicted"/>
<dbReference type="InterPro" id="IPR012902">
    <property type="entry name" value="N_methyl_site"/>
</dbReference>
<evidence type="ECO:0000313" key="2">
    <source>
        <dbReference type="Proteomes" id="UP001179361"/>
    </source>
</evidence>
<keyword evidence="2" id="KW-1185">Reference proteome</keyword>